<dbReference type="GO" id="GO:0007165">
    <property type="term" value="P:signal transduction"/>
    <property type="evidence" value="ECO:0007669"/>
    <property type="project" value="TreeGrafter"/>
</dbReference>
<protein>
    <submittedName>
        <fullName evidence="3">Uncharacterized protein</fullName>
    </submittedName>
</protein>
<feature type="transmembrane region" description="Helical" evidence="2">
    <location>
        <begin position="218"/>
        <end position="244"/>
    </location>
</feature>
<dbReference type="Pfam" id="PF04791">
    <property type="entry name" value="LMBR1"/>
    <property type="match status" value="2"/>
</dbReference>
<comment type="similarity">
    <text evidence="1">Belongs to the LIMR family.</text>
</comment>
<proteinExistence type="inferred from homology"/>
<gene>
    <name evidence="3" type="ORF">DSTB1V02_LOCUS6196</name>
</gene>
<dbReference type="PANTHER" id="PTHR12625">
    <property type="entry name" value="LIPOCALIN-1 INTERACTING MEMBRANE RECEPTOR LIMR"/>
    <property type="match status" value="1"/>
</dbReference>
<feature type="transmembrane region" description="Helical" evidence="2">
    <location>
        <begin position="496"/>
        <end position="513"/>
    </location>
</feature>
<evidence type="ECO:0000256" key="2">
    <source>
        <dbReference type="SAM" id="Phobius"/>
    </source>
</evidence>
<accession>A0A7R8X945</accession>
<evidence type="ECO:0000256" key="1">
    <source>
        <dbReference type="ARBA" id="ARBA00010487"/>
    </source>
</evidence>
<dbReference type="PRINTS" id="PR01692">
    <property type="entry name" value="LIPOCALINIMR"/>
</dbReference>
<feature type="transmembrane region" description="Helical" evidence="2">
    <location>
        <begin position="265"/>
        <end position="286"/>
    </location>
</feature>
<dbReference type="Proteomes" id="UP000677054">
    <property type="component" value="Unassembled WGS sequence"/>
</dbReference>
<dbReference type="EMBL" id="CAJPEV010001106">
    <property type="protein sequence ID" value="CAG0890771.1"/>
    <property type="molecule type" value="Genomic_DNA"/>
</dbReference>
<feature type="transmembrane region" description="Helical" evidence="2">
    <location>
        <begin position="306"/>
        <end position="331"/>
    </location>
</feature>
<feature type="transmembrane region" description="Helical" evidence="2">
    <location>
        <begin position="401"/>
        <end position="422"/>
    </location>
</feature>
<reference evidence="3" key="1">
    <citation type="submission" date="2020-11" db="EMBL/GenBank/DDBJ databases">
        <authorList>
            <person name="Tran Van P."/>
        </authorList>
    </citation>
    <scope>NUCLEOTIDE SEQUENCE</scope>
</reference>
<name>A0A7R8X945_9CRUS</name>
<evidence type="ECO:0000313" key="3">
    <source>
        <dbReference type="EMBL" id="CAD7246346.1"/>
    </source>
</evidence>
<feature type="transmembrane region" description="Helical" evidence="2">
    <location>
        <begin position="533"/>
        <end position="556"/>
    </location>
</feature>
<keyword evidence="2" id="KW-1133">Transmembrane helix</keyword>
<feature type="transmembrane region" description="Helical" evidence="2">
    <location>
        <begin position="173"/>
        <end position="198"/>
    </location>
</feature>
<feature type="transmembrane region" description="Helical" evidence="2">
    <location>
        <begin position="442"/>
        <end position="475"/>
    </location>
</feature>
<keyword evidence="4" id="KW-1185">Reference proteome</keyword>
<dbReference type="EMBL" id="LR900623">
    <property type="protein sequence ID" value="CAD7246346.1"/>
    <property type="molecule type" value="Genomic_DNA"/>
</dbReference>
<organism evidence="3">
    <name type="scientific">Darwinula stevensoni</name>
    <dbReference type="NCBI Taxonomy" id="69355"/>
    <lineage>
        <taxon>Eukaryota</taxon>
        <taxon>Metazoa</taxon>
        <taxon>Ecdysozoa</taxon>
        <taxon>Arthropoda</taxon>
        <taxon>Crustacea</taxon>
        <taxon>Oligostraca</taxon>
        <taxon>Ostracoda</taxon>
        <taxon>Podocopa</taxon>
        <taxon>Podocopida</taxon>
        <taxon>Darwinulocopina</taxon>
        <taxon>Darwinuloidea</taxon>
        <taxon>Darwinulidae</taxon>
        <taxon>Darwinula</taxon>
    </lineage>
</organism>
<dbReference type="OrthoDB" id="5596951at2759"/>
<dbReference type="InterPro" id="IPR006876">
    <property type="entry name" value="LMBR1-like_membr_prot"/>
</dbReference>
<dbReference type="GO" id="GO:0005886">
    <property type="term" value="C:plasma membrane"/>
    <property type="evidence" value="ECO:0007669"/>
    <property type="project" value="TreeGrafter"/>
</dbReference>
<dbReference type="AlphaFoldDB" id="A0A7R8X945"/>
<dbReference type="GO" id="GO:0004888">
    <property type="term" value="F:transmembrane signaling receptor activity"/>
    <property type="evidence" value="ECO:0007669"/>
    <property type="project" value="TreeGrafter"/>
</dbReference>
<dbReference type="PANTHER" id="PTHR12625:SF0">
    <property type="entry name" value="PROTEIN LILIPOD"/>
    <property type="match status" value="1"/>
</dbReference>
<feature type="transmembrane region" description="Helical" evidence="2">
    <location>
        <begin position="133"/>
        <end position="152"/>
    </location>
</feature>
<keyword evidence="2" id="KW-0812">Transmembrane</keyword>
<dbReference type="InterPro" id="IPR008075">
    <property type="entry name" value="LIMR"/>
</dbReference>
<sequence length="604" mass="68610">MLLQIQVVIISQLSFNLLLQLPPSLSFTSLCLHDFLLEKRFDVFKESQLFLNRVSTLTGGINQVEDTCPQAKEEHGDSLKSYATTCMWRTAIAEGVDDKKHNKPQYSQGEQHLLPTGEAEPLLDSPQTPVPHIFLLLFLLLNVSSYAIINRFRRKERDEYLQGDEEEATVYRIALWLCTFSLATSAGAALLTPISIISNEILLLYPDSYYIQWLNSDLIHGLWNLVFLFSNLSLFVLLPFAYLFTEAEGFYGSRKGLLSRAYETFVVLSLLAVLIFGMTYLLSLLLDSGPSSWYKMFSLWSFYLPFLYACVSFFGVIFLLVCTPVGFARLFTILGDLLVKPQFLKDAHEEYFTSRFEVAYLERRMKQEEVKNCTRRARAPVEWINHQNDRRRQASPLQRNLGYPLAMLLLVALTAIAALMMINNSLQLLIGIKALPQSSEQFTLGISSLSALGPIGASLEVVIVFYLTVTSIVGLYTLPGLRNLRPRHHITPMTHIIFNSAVLVILSSAIPLLSRTIGITDFDLLGNYGRIEWLGNFTIVFIYNLLFAGVTIFCLIHHFTAPIRRELLLCFKLFSEAVFTWLRSSPWFGSSLQHRPHSGSFRDD</sequence>
<keyword evidence="2" id="KW-0472">Membrane</keyword>
<evidence type="ECO:0000313" key="4">
    <source>
        <dbReference type="Proteomes" id="UP000677054"/>
    </source>
</evidence>